<proteinExistence type="predicted"/>
<accession>A0A7R8CUX4</accession>
<dbReference type="Proteomes" id="UP000675881">
    <property type="component" value="Chromosome 5"/>
</dbReference>
<evidence type="ECO:0000256" key="1">
    <source>
        <dbReference type="SAM" id="MobiDB-lite"/>
    </source>
</evidence>
<dbReference type="OrthoDB" id="6581954at2759"/>
<dbReference type="AlphaFoldDB" id="A0A7R8CUX4"/>
<feature type="compositionally biased region" description="Polar residues" evidence="1">
    <location>
        <begin position="73"/>
        <end position="90"/>
    </location>
</feature>
<sequence>MPKESAIYPGVIPYRTDSPSSKVVFVDKKMDTSSTSGDEIKKNLINGRYSEDEIQEQYFNYWQNLKNGQWNETYNENDSRQMSGNSQRGSRSALLSVKNDKYKWPKERISYFRHYHLQ</sequence>
<protein>
    <submittedName>
        <fullName evidence="2">(salmon louse) hypothetical protein</fullName>
    </submittedName>
</protein>
<gene>
    <name evidence="2" type="ORF">LSAA_9381</name>
</gene>
<organism evidence="2 3">
    <name type="scientific">Lepeophtheirus salmonis</name>
    <name type="common">Salmon louse</name>
    <name type="synonym">Caligus salmonis</name>
    <dbReference type="NCBI Taxonomy" id="72036"/>
    <lineage>
        <taxon>Eukaryota</taxon>
        <taxon>Metazoa</taxon>
        <taxon>Ecdysozoa</taxon>
        <taxon>Arthropoda</taxon>
        <taxon>Crustacea</taxon>
        <taxon>Multicrustacea</taxon>
        <taxon>Hexanauplia</taxon>
        <taxon>Copepoda</taxon>
        <taxon>Siphonostomatoida</taxon>
        <taxon>Caligidae</taxon>
        <taxon>Lepeophtheirus</taxon>
    </lineage>
</organism>
<evidence type="ECO:0000313" key="3">
    <source>
        <dbReference type="Proteomes" id="UP000675881"/>
    </source>
</evidence>
<keyword evidence="3" id="KW-1185">Reference proteome</keyword>
<reference evidence="2" key="1">
    <citation type="submission" date="2021-02" db="EMBL/GenBank/DDBJ databases">
        <authorList>
            <person name="Bekaert M."/>
        </authorList>
    </citation>
    <scope>NUCLEOTIDE SEQUENCE</scope>
    <source>
        <strain evidence="2">IoA-00</strain>
    </source>
</reference>
<dbReference type="EMBL" id="HG994584">
    <property type="protein sequence ID" value="CAF2938748.1"/>
    <property type="molecule type" value="Genomic_DNA"/>
</dbReference>
<name>A0A7R8CUX4_LEPSM</name>
<evidence type="ECO:0000313" key="2">
    <source>
        <dbReference type="EMBL" id="CAF2938748.1"/>
    </source>
</evidence>
<feature type="region of interest" description="Disordered" evidence="1">
    <location>
        <begin position="73"/>
        <end position="93"/>
    </location>
</feature>